<evidence type="ECO:0000313" key="3">
    <source>
        <dbReference type="Proteomes" id="UP000823399"/>
    </source>
</evidence>
<sequence length="241" mass="26292">MSPGVMQVLENSRFLGLCCLGISPLLTHATPLTKNTRRHRIQGDESRMNPTTLHMAQAVRPSHVRSSKHSKSIGNFFNAFLAVTNPVFAYAGHFMRLLAWFFILIYKMHKPEGTMIKAAWCLQGFATVFVFSVVMYVNIGNTIQSPILFSLPMVWAKAVFAIALPNFLCSSGLLIHSSSYKAGTAIATILAITVPILSYLIGIVAALFAACTSICVTGTYVSIKLIVKVYANGQVGKPFVC</sequence>
<name>A0A9P7JXP2_9AGAM</name>
<dbReference type="Proteomes" id="UP000823399">
    <property type="component" value="Unassembled WGS sequence"/>
</dbReference>
<feature type="transmembrane region" description="Helical" evidence="1">
    <location>
        <begin position="154"/>
        <end position="175"/>
    </location>
</feature>
<protein>
    <submittedName>
        <fullName evidence="2">Uncharacterized protein</fullName>
    </submittedName>
</protein>
<reference evidence="2" key="1">
    <citation type="journal article" date="2020" name="New Phytol.">
        <title>Comparative genomics reveals dynamic genome evolution in host specialist ectomycorrhizal fungi.</title>
        <authorList>
            <person name="Lofgren L.A."/>
            <person name="Nguyen N.H."/>
            <person name="Vilgalys R."/>
            <person name="Ruytinx J."/>
            <person name="Liao H.L."/>
            <person name="Branco S."/>
            <person name="Kuo A."/>
            <person name="LaButti K."/>
            <person name="Lipzen A."/>
            <person name="Andreopoulos W."/>
            <person name="Pangilinan J."/>
            <person name="Riley R."/>
            <person name="Hundley H."/>
            <person name="Na H."/>
            <person name="Barry K."/>
            <person name="Grigoriev I.V."/>
            <person name="Stajich J.E."/>
            <person name="Kennedy P.G."/>
        </authorList>
    </citation>
    <scope>NUCLEOTIDE SEQUENCE</scope>
    <source>
        <strain evidence="2">FC423</strain>
    </source>
</reference>
<feature type="transmembrane region" description="Helical" evidence="1">
    <location>
        <begin position="118"/>
        <end position="139"/>
    </location>
</feature>
<comment type="caution">
    <text evidence="2">The sequence shown here is derived from an EMBL/GenBank/DDBJ whole genome shotgun (WGS) entry which is preliminary data.</text>
</comment>
<dbReference type="EMBL" id="JABBWM010000007">
    <property type="protein sequence ID" value="KAG2115734.1"/>
    <property type="molecule type" value="Genomic_DNA"/>
</dbReference>
<keyword evidence="1" id="KW-0472">Membrane</keyword>
<keyword evidence="3" id="KW-1185">Reference proteome</keyword>
<accession>A0A9P7JXP2</accession>
<gene>
    <name evidence="2" type="ORF">F5147DRAFT_758307</name>
</gene>
<proteinExistence type="predicted"/>
<feature type="transmembrane region" description="Helical" evidence="1">
    <location>
        <begin position="182"/>
        <end position="201"/>
    </location>
</feature>
<keyword evidence="1" id="KW-0812">Transmembrane</keyword>
<organism evidence="2 3">
    <name type="scientific">Suillus discolor</name>
    <dbReference type="NCBI Taxonomy" id="1912936"/>
    <lineage>
        <taxon>Eukaryota</taxon>
        <taxon>Fungi</taxon>
        <taxon>Dikarya</taxon>
        <taxon>Basidiomycota</taxon>
        <taxon>Agaricomycotina</taxon>
        <taxon>Agaricomycetes</taxon>
        <taxon>Agaricomycetidae</taxon>
        <taxon>Boletales</taxon>
        <taxon>Suillineae</taxon>
        <taxon>Suillaceae</taxon>
        <taxon>Suillus</taxon>
    </lineage>
</organism>
<dbReference type="OrthoDB" id="294730at2759"/>
<evidence type="ECO:0000256" key="1">
    <source>
        <dbReference type="SAM" id="Phobius"/>
    </source>
</evidence>
<feature type="transmembrane region" description="Helical" evidence="1">
    <location>
        <begin position="87"/>
        <end position="106"/>
    </location>
</feature>
<dbReference type="AlphaFoldDB" id="A0A9P7JXP2"/>
<evidence type="ECO:0000313" key="2">
    <source>
        <dbReference type="EMBL" id="KAG2115734.1"/>
    </source>
</evidence>
<keyword evidence="1" id="KW-1133">Transmembrane helix</keyword>
<dbReference type="GeneID" id="64702657"/>
<dbReference type="RefSeq" id="XP_041297113.1">
    <property type="nucleotide sequence ID" value="XM_041440398.1"/>
</dbReference>